<proteinExistence type="predicted"/>
<dbReference type="Proteomes" id="UP001346149">
    <property type="component" value="Unassembled WGS sequence"/>
</dbReference>
<dbReference type="Gene3D" id="2.60.120.330">
    <property type="entry name" value="B-lactam Antibiotic, Isopenicillin N Synthase, Chain"/>
    <property type="match status" value="1"/>
</dbReference>
<protein>
    <recommendedName>
        <fullName evidence="3">Isopenicillin N synthase-like Fe(2+) 2OG dioxygenase domain-containing protein</fullName>
    </recommendedName>
</protein>
<dbReference type="InterPro" id="IPR027443">
    <property type="entry name" value="IPNS-like_sf"/>
</dbReference>
<dbReference type="SUPFAM" id="SSF51197">
    <property type="entry name" value="Clavaminate synthase-like"/>
    <property type="match status" value="1"/>
</dbReference>
<dbReference type="EMBL" id="JAXQNO010000004">
    <property type="protein sequence ID" value="KAK4799782.1"/>
    <property type="molecule type" value="Genomic_DNA"/>
</dbReference>
<accession>A0AAN7M7U1</accession>
<dbReference type="PANTHER" id="PTHR48253">
    <property type="match status" value="1"/>
</dbReference>
<name>A0AAN7M7U1_TRANT</name>
<organism evidence="1 2">
    <name type="scientific">Trapa natans</name>
    <name type="common">Water chestnut</name>
    <dbReference type="NCBI Taxonomy" id="22666"/>
    <lineage>
        <taxon>Eukaryota</taxon>
        <taxon>Viridiplantae</taxon>
        <taxon>Streptophyta</taxon>
        <taxon>Embryophyta</taxon>
        <taxon>Tracheophyta</taxon>
        <taxon>Spermatophyta</taxon>
        <taxon>Magnoliopsida</taxon>
        <taxon>eudicotyledons</taxon>
        <taxon>Gunneridae</taxon>
        <taxon>Pentapetalae</taxon>
        <taxon>rosids</taxon>
        <taxon>malvids</taxon>
        <taxon>Myrtales</taxon>
        <taxon>Lythraceae</taxon>
        <taxon>Trapa</taxon>
    </lineage>
</organism>
<evidence type="ECO:0000313" key="2">
    <source>
        <dbReference type="Proteomes" id="UP001346149"/>
    </source>
</evidence>
<reference evidence="1 2" key="1">
    <citation type="journal article" date="2023" name="Hortic Res">
        <title>Pangenome of water caltrop reveals structural variations and asymmetric subgenome divergence after allopolyploidization.</title>
        <authorList>
            <person name="Zhang X."/>
            <person name="Chen Y."/>
            <person name="Wang L."/>
            <person name="Yuan Y."/>
            <person name="Fang M."/>
            <person name="Shi L."/>
            <person name="Lu R."/>
            <person name="Comes H.P."/>
            <person name="Ma Y."/>
            <person name="Chen Y."/>
            <person name="Huang G."/>
            <person name="Zhou Y."/>
            <person name="Zheng Z."/>
            <person name="Qiu Y."/>
        </authorList>
    </citation>
    <scope>NUCLEOTIDE SEQUENCE [LARGE SCALE GENOMIC DNA]</scope>
    <source>
        <strain evidence="1">F231</strain>
    </source>
</reference>
<dbReference type="PANTHER" id="PTHR48253:SF2">
    <property type="entry name" value="ISOPENICILLIN N SYNTHASE-LIKE FE(2+) 2OG DIOXYGENASE DOMAIN-CONTAINING PROTEIN"/>
    <property type="match status" value="1"/>
</dbReference>
<evidence type="ECO:0008006" key="3">
    <source>
        <dbReference type="Google" id="ProtNLM"/>
    </source>
</evidence>
<gene>
    <name evidence="1" type="ORF">SAY86_025147</name>
</gene>
<sequence>MDEAAVSNSSVIEPFELSYSDLLILSKYNEIDDSSSSLSEEEITRRKSMRRCIMEALGPEGPGLLSISGVTGASVLRRRILLLGRELALLDPERRKRILKEQCLGSDVPLKDPDRSVSSFAMQLKYAEGVGNSQSKEDKELSQISSLGNNGFNMNKMMNIQHEDFHHLGSSFKELGFIMMDLGICLARICDWSIGGHELELSLMESSSAKGRLIHYHSVKENVVLKQSEKKLGINKSRISCKKNAKHDKSKMDISTANEVQPCDIMSNLWQQWHYDYGIFTVLTAPMFLLSTLPGEGGEYNRLFDSSVQECPYPDEHTHLQILHPRKGKVFMVKTSPESFIIQVGESADILSKGKLCATLHCVHRPPRCKDMSRETFVLFLQPAWTKTFTFSGYPVDQLVFDCGDSKSSDDDCPLNKHDRRLANGILKLVPPLMSRLKDGMSFAEFSRETTKQYYGGRGLQANR</sequence>
<keyword evidence="2" id="KW-1185">Reference proteome</keyword>
<dbReference type="AlphaFoldDB" id="A0AAN7M7U1"/>
<evidence type="ECO:0000313" key="1">
    <source>
        <dbReference type="EMBL" id="KAK4799782.1"/>
    </source>
</evidence>
<comment type="caution">
    <text evidence="1">The sequence shown here is derived from an EMBL/GenBank/DDBJ whole genome shotgun (WGS) entry which is preliminary data.</text>
</comment>